<dbReference type="InterPro" id="IPR011545">
    <property type="entry name" value="DEAD/DEAH_box_helicase_dom"/>
</dbReference>
<dbReference type="InterPro" id="IPR014001">
    <property type="entry name" value="Helicase_ATP-bd"/>
</dbReference>
<dbReference type="Proteomes" id="UP000598820">
    <property type="component" value="Unassembled WGS sequence"/>
</dbReference>
<reference evidence="10" key="1">
    <citation type="submission" date="2020-09" db="EMBL/GenBank/DDBJ databases">
        <authorList>
            <person name="Kim M.K."/>
        </authorList>
    </citation>
    <scope>NUCLEOTIDE SEQUENCE</scope>
    <source>
        <strain evidence="10">BT702</strain>
    </source>
</reference>
<evidence type="ECO:0000256" key="6">
    <source>
        <dbReference type="PROSITE-ProRule" id="PRU00552"/>
    </source>
</evidence>
<dbReference type="InterPro" id="IPR044742">
    <property type="entry name" value="DEAD/DEAH_RhlB"/>
</dbReference>
<dbReference type="Pfam" id="PF00271">
    <property type="entry name" value="Helicase_C"/>
    <property type="match status" value="1"/>
</dbReference>
<keyword evidence="4" id="KW-0067">ATP-binding</keyword>
<dbReference type="PANTHER" id="PTHR47959">
    <property type="entry name" value="ATP-DEPENDENT RNA HELICASE RHLE-RELATED"/>
    <property type="match status" value="1"/>
</dbReference>
<evidence type="ECO:0000313" key="11">
    <source>
        <dbReference type="Proteomes" id="UP000598820"/>
    </source>
</evidence>
<evidence type="ECO:0000256" key="1">
    <source>
        <dbReference type="ARBA" id="ARBA00022741"/>
    </source>
</evidence>
<feature type="domain" description="Helicase ATP-binding" evidence="7">
    <location>
        <begin position="32"/>
        <end position="203"/>
    </location>
</feature>
<proteinExistence type="inferred from homology"/>
<dbReference type="Gene3D" id="3.40.50.300">
    <property type="entry name" value="P-loop containing nucleotide triphosphate hydrolases"/>
    <property type="match status" value="2"/>
</dbReference>
<sequence length="442" mass="49425">MTFEELNLNKPLINALNDLGYTTPTTIQQNVFSVVMSGRDVCGLAQTGTGKTLAYLLPCLRQLQFSKEKLPQLLIIVPTRELVVQVLETVNQLTAYMNLVAVGVYGGVNLKPQVAEVQKGMDILVATPGRLVDLLANGLLKTKAIKKLVIDEVDEMLNLGFRTQLKTILDLLPPKRQNLLFSATLTADVEQLIDTFFNNPVRVEAAPVGTPLDNIAQSAYAVPNFYTKVNLLELLLNQHGDMTKVLVFAATKELANQLYDQIDATFPDQTGIIHSNKAQNQRFDAVEKFKDSTYRILIATDIIARGLDVAEVSHVINFDMPDVPENYIHRIGRTGRADQQGIAITFVTPADEERQEAIETLMNYQIPMLDLPPNLVISDELTDDEQPKVYMKLPDVKVPKREDVGPSFHEKLAKNKKVNVRRDYAAEKMKKYGRPIKRSGKK</sequence>
<dbReference type="SUPFAM" id="SSF52540">
    <property type="entry name" value="P-loop containing nucleoside triphosphate hydrolases"/>
    <property type="match status" value="1"/>
</dbReference>
<keyword evidence="2" id="KW-0378">Hydrolase</keyword>
<keyword evidence="3 10" id="KW-0347">Helicase</keyword>
<comment type="caution">
    <text evidence="10">The sequence shown here is derived from an EMBL/GenBank/DDBJ whole genome shotgun (WGS) entry which is preliminary data.</text>
</comment>
<evidence type="ECO:0000256" key="5">
    <source>
        <dbReference type="ARBA" id="ARBA00038437"/>
    </source>
</evidence>
<keyword evidence="11" id="KW-1185">Reference proteome</keyword>
<dbReference type="GO" id="GO:0003724">
    <property type="term" value="F:RNA helicase activity"/>
    <property type="evidence" value="ECO:0007669"/>
    <property type="project" value="InterPro"/>
</dbReference>
<dbReference type="RefSeq" id="WP_190888016.1">
    <property type="nucleotide sequence ID" value="NZ_JACWZY010000013.1"/>
</dbReference>
<evidence type="ECO:0000256" key="4">
    <source>
        <dbReference type="ARBA" id="ARBA00022840"/>
    </source>
</evidence>
<dbReference type="InterPro" id="IPR050079">
    <property type="entry name" value="DEAD_box_RNA_helicase"/>
</dbReference>
<evidence type="ECO:0000256" key="3">
    <source>
        <dbReference type="ARBA" id="ARBA00022806"/>
    </source>
</evidence>
<evidence type="ECO:0000256" key="2">
    <source>
        <dbReference type="ARBA" id="ARBA00022801"/>
    </source>
</evidence>
<evidence type="ECO:0000259" key="7">
    <source>
        <dbReference type="PROSITE" id="PS51192"/>
    </source>
</evidence>
<dbReference type="InterPro" id="IPR014014">
    <property type="entry name" value="RNA_helicase_DEAD_Q_motif"/>
</dbReference>
<feature type="domain" description="DEAD-box RNA helicase Q" evidence="9">
    <location>
        <begin position="1"/>
        <end position="29"/>
    </location>
</feature>
<dbReference type="GO" id="GO:0016787">
    <property type="term" value="F:hydrolase activity"/>
    <property type="evidence" value="ECO:0007669"/>
    <property type="project" value="UniProtKB-KW"/>
</dbReference>
<organism evidence="10 11">
    <name type="scientific">Spirosoma profusum</name>
    <dbReference type="NCBI Taxonomy" id="2771354"/>
    <lineage>
        <taxon>Bacteria</taxon>
        <taxon>Pseudomonadati</taxon>
        <taxon>Bacteroidota</taxon>
        <taxon>Cytophagia</taxon>
        <taxon>Cytophagales</taxon>
        <taxon>Cytophagaceae</taxon>
        <taxon>Spirosoma</taxon>
    </lineage>
</organism>
<dbReference type="SMART" id="SM00487">
    <property type="entry name" value="DEXDc"/>
    <property type="match status" value="1"/>
</dbReference>
<dbReference type="PROSITE" id="PS51194">
    <property type="entry name" value="HELICASE_CTER"/>
    <property type="match status" value="1"/>
</dbReference>
<dbReference type="PANTHER" id="PTHR47959:SF13">
    <property type="entry name" value="ATP-DEPENDENT RNA HELICASE RHLE"/>
    <property type="match status" value="1"/>
</dbReference>
<dbReference type="PROSITE" id="PS51195">
    <property type="entry name" value="Q_MOTIF"/>
    <property type="match status" value="1"/>
</dbReference>
<evidence type="ECO:0000313" key="10">
    <source>
        <dbReference type="EMBL" id="MBD2702162.1"/>
    </source>
</evidence>
<dbReference type="CDD" id="cd00268">
    <property type="entry name" value="DEADc"/>
    <property type="match status" value="1"/>
</dbReference>
<dbReference type="Pfam" id="PF00270">
    <property type="entry name" value="DEAD"/>
    <property type="match status" value="1"/>
</dbReference>
<keyword evidence="1" id="KW-0547">Nucleotide-binding</keyword>
<comment type="similarity">
    <text evidence="5">Belongs to the DEAD box helicase family.</text>
</comment>
<protein>
    <submittedName>
        <fullName evidence="10">DEAD/DEAH box helicase</fullName>
    </submittedName>
</protein>
<dbReference type="GO" id="GO:0005829">
    <property type="term" value="C:cytosol"/>
    <property type="evidence" value="ECO:0007669"/>
    <property type="project" value="TreeGrafter"/>
</dbReference>
<feature type="domain" description="Helicase C-terminal" evidence="8">
    <location>
        <begin position="230"/>
        <end position="377"/>
    </location>
</feature>
<dbReference type="GO" id="GO:0005524">
    <property type="term" value="F:ATP binding"/>
    <property type="evidence" value="ECO:0007669"/>
    <property type="project" value="UniProtKB-KW"/>
</dbReference>
<dbReference type="CDD" id="cd18787">
    <property type="entry name" value="SF2_C_DEAD"/>
    <property type="match status" value="1"/>
</dbReference>
<dbReference type="InterPro" id="IPR027417">
    <property type="entry name" value="P-loop_NTPase"/>
</dbReference>
<dbReference type="EMBL" id="JACWZY010000013">
    <property type="protein sequence ID" value="MBD2702162.1"/>
    <property type="molecule type" value="Genomic_DNA"/>
</dbReference>
<accession>A0A927AU30</accession>
<dbReference type="InterPro" id="IPR001650">
    <property type="entry name" value="Helicase_C-like"/>
</dbReference>
<feature type="short sequence motif" description="Q motif" evidence="6">
    <location>
        <begin position="1"/>
        <end position="29"/>
    </location>
</feature>
<evidence type="ECO:0000259" key="9">
    <source>
        <dbReference type="PROSITE" id="PS51195"/>
    </source>
</evidence>
<dbReference type="GO" id="GO:0003676">
    <property type="term" value="F:nucleic acid binding"/>
    <property type="evidence" value="ECO:0007669"/>
    <property type="project" value="InterPro"/>
</dbReference>
<dbReference type="SMART" id="SM00490">
    <property type="entry name" value="HELICc"/>
    <property type="match status" value="1"/>
</dbReference>
<dbReference type="AlphaFoldDB" id="A0A927AU30"/>
<dbReference type="PROSITE" id="PS51192">
    <property type="entry name" value="HELICASE_ATP_BIND_1"/>
    <property type="match status" value="1"/>
</dbReference>
<name>A0A927AU30_9BACT</name>
<gene>
    <name evidence="10" type="ORF">IC229_16035</name>
</gene>
<evidence type="ECO:0000259" key="8">
    <source>
        <dbReference type="PROSITE" id="PS51194"/>
    </source>
</evidence>